<proteinExistence type="predicted"/>
<comment type="caution">
    <text evidence="3">The sequence shown here is derived from an EMBL/GenBank/DDBJ whole genome shotgun (WGS) entry which is preliminary data.</text>
</comment>
<sequence length="373" mass="39836">MPRQRTSSATNTGKQATEPSTKASAKAPLLPHTPGSVTNGSGSQSLPPPYSPQANGSAGNTASTTSYATFGPGVAPTIPNGSTEHHHHVVHHYVVVQQPTPHHQIDSDDENYDSNGAGSGRPRVRAAYLAKRSPLSDCTCASLCPIIFFGLVCLSLFVTMLVYPRLLSVHVHSVGLDFSKIPPIKFVLTPSPAITLHLVGNVSIWNPLFTDLHNVSVFVAAKYPHFDPPVTIGYTTLDHLLDLPSHEEASERIPFDLQLPGKQDPPAGIVLPSGLMSAPLAAVNQAPHALSSRIVARAVDEPSRGAPGLLDVVLALIDDCNTRGFITLDLEVRTRATTKWWHFGGSKTTLRGETVQCKSDQQPSGNKTIVMAM</sequence>
<dbReference type="OrthoDB" id="5596342at2759"/>
<keyword evidence="2" id="KW-1133">Transmembrane helix</keyword>
<keyword evidence="2" id="KW-0472">Membrane</keyword>
<feature type="region of interest" description="Disordered" evidence="1">
    <location>
        <begin position="1"/>
        <end position="64"/>
    </location>
</feature>
<feature type="compositionally biased region" description="Polar residues" evidence="1">
    <location>
        <begin position="52"/>
        <end position="64"/>
    </location>
</feature>
<keyword evidence="4" id="KW-1185">Reference proteome</keyword>
<evidence type="ECO:0000313" key="4">
    <source>
        <dbReference type="Proteomes" id="UP000193411"/>
    </source>
</evidence>
<feature type="transmembrane region" description="Helical" evidence="2">
    <location>
        <begin position="140"/>
        <end position="163"/>
    </location>
</feature>
<evidence type="ECO:0000256" key="1">
    <source>
        <dbReference type="SAM" id="MobiDB-lite"/>
    </source>
</evidence>
<gene>
    <name evidence="3" type="ORF">BCR44DRAFT_36108</name>
</gene>
<evidence type="ECO:0000256" key="2">
    <source>
        <dbReference type="SAM" id="Phobius"/>
    </source>
</evidence>
<protein>
    <submittedName>
        <fullName evidence="3">Uncharacterized protein</fullName>
    </submittedName>
</protein>
<dbReference type="AlphaFoldDB" id="A0A1Y2I0G2"/>
<keyword evidence="2" id="KW-0812">Transmembrane</keyword>
<reference evidence="3 4" key="1">
    <citation type="submission" date="2016-07" db="EMBL/GenBank/DDBJ databases">
        <title>Pervasive Adenine N6-methylation of Active Genes in Fungi.</title>
        <authorList>
            <consortium name="DOE Joint Genome Institute"/>
            <person name="Mondo S.J."/>
            <person name="Dannebaum R.O."/>
            <person name="Kuo R.C."/>
            <person name="Labutti K."/>
            <person name="Haridas S."/>
            <person name="Kuo A."/>
            <person name="Salamov A."/>
            <person name="Ahrendt S.R."/>
            <person name="Lipzen A."/>
            <person name="Sullivan W."/>
            <person name="Andreopoulos W.B."/>
            <person name="Clum A."/>
            <person name="Lindquist E."/>
            <person name="Daum C."/>
            <person name="Ramamoorthy G.K."/>
            <person name="Gryganskyi A."/>
            <person name="Culley D."/>
            <person name="Magnuson J.K."/>
            <person name="James T.Y."/>
            <person name="O'Malley M.A."/>
            <person name="Stajich J.E."/>
            <person name="Spatafora J.W."/>
            <person name="Visel A."/>
            <person name="Grigoriev I.V."/>
        </authorList>
    </citation>
    <scope>NUCLEOTIDE SEQUENCE [LARGE SCALE GENOMIC DNA]</scope>
    <source>
        <strain evidence="3 4">PL171</strain>
    </source>
</reference>
<feature type="compositionally biased region" description="Polar residues" evidence="1">
    <location>
        <begin position="35"/>
        <end position="45"/>
    </location>
</feature>
<feature type="non-terminal residue" evidence="3">
    <location>
        <position position="373"/>
    </location>
</feature>
<organism evidence="3 4">
    <name type="scientific">Catenaria anguillulae PL171</name>
    <dbReference type="NCBI Taxonomy" id="765915"/>
    <lineage>
        <taxon>Eukaryota</taxon>
        <taxon>Fungi</taxon>
        <taxon>Fungi incertae sedis</taxon>
        <taxon>Blastocladiomycota</taxon>
        <taxon>Blastocladiomycetes</taxon>
        <taxon>Blastocladiales</taxon>
        <taxon>Catenariaceae</taxon>
        <taxon>Catenaria</taxon>
    </lineage>
</organism>
<dbReference type="Proteomes" id="UP000193411">
    <property type="component" value="Unassembled WGS sequence"/>
</dbReference>
<evidence type="ECO:0000313" key="3">
    <source>
        <dbReference type="EMBL" id="ORZ39463.1"/>
    </source>
</evidence>
<feature type="compositionally biased region" description="Polar residues" evidence="1">
    <location>
        <begin position="1"/>
        <end position="23"/>
    </location>
</feature>
<accession>A0A1Y2I0G2</accession>
<dbReference type="EMBL" id="MCFL01000005">
    <property type="protein sequence ID" value="ORZ39463.1"/>
    <property type="molecule type" value="Genomic_DNA"/>
</dbReference>
<name>A0A1Y2I0G2_9FUNG</name>